<evidence type="ECO:0000256" key="2">
    <source>
        <dbReference type="SAM" id="MobiDB-lite"/>
    </source>
</evidence>
<feature type="compositionally biased region" description="Polar residues" evidence="2">
    <location>
        <begin position="12"/>
        <end position="26"/>
    </location>
</feature>
<dbReference type="PANTHER" id="PTHR19424">
    <property type="entry name" value="HEAT SHOCK FACTOR BINDING PROTEIN 1"/>
    <property type="match status" value="1"/>
</dbReference>
<dbReference type="Pfam" id="PF06825">
    <property type="entry name" value="HSBP1"/>
    <property type="match status" value="1"/>
</dbReference>
<gene>
    <name evidence="3" type="ORF">BU23DRAFT_541521</name>
</gene>
<accession>A0A6A5UW33</accession>
<evidence type="ECO:0000256" key="1">
    <source>
        <dbReference type="ARBA" id="ARBA00006349"/>
    </source>
</evidence>
<comment type="similarity">
    <text evidence="1">Belongs to the HSBP1 family.</text>
</comment>
<dbReference type="EMBL" id="ML976723">
    <property type="protein sequence ID" value="KAF1968189.1"/>
    <property type="molecule type" value="Genomic_DNA"/>
</dbReference>
<proteinExistence type="inferred from homology"/>
<evidence type="ECO:0000313" key="4">
    <source>
        <dbReference type="Proteomes" id="UP000800036"/>
    </source>
</evidence>
<evidence type="ECO:0008006" key="5">
    <source>
        <dbReference type="Google" id="ProtNLM"/>
    </source>
</evidence>
<protein>
    <recommendedName>
        <fullName evidence="5">Heat shock factor binding protein 1</fullName>
    </recommendedName>
</protein>
<dbReference type="GO" id="GO:0070370">
    <property type="term" value="P:cellular heat acclimation"/>
    <property type="evidence" value="ECO:0007669"/>
    <property type="project" value="TreeGrafter"/>
</dbReference>
<dbReference type="InterPro" id="IPR009643">
    <property type="entry name" value="HS1-bd"/>
</dbReference>
<dbReference type="PANTHER" id="PTHR19424:SF0">
    <property type="entry name" value="HEAT SHOCK FACTOR BINDING PROTEIN 1"/>
    <property type="match status" value="1"/>
</dbReference>
<dbReference type="GO" id="GO:0005634">
    <property type="term" value="C:nucleus"/>
    <property type="evidence" value="ECO:0007669"/>
    <property type="project" value="TreeGrafter"/>
</dbReference>
<feature type="region of interest" description="Disordered" evidence="2">
    <location>
        <begin position="1"/>
        <end position="26"/>
    </location>
</feature>
<dbReference type="GO" id="GO:0003714">
    <property type="term" value="F:transcription corepressor activity"/>
    <property type="evidence" value="ECO:0007669"/>
    <property type="project" value="InterPro"/>
</dbReference>
<feature type="compositionally biased region" description="Basic and acidic residues" evidence="2">
    <location>
        <begin position="1"/>
        <end position="11"/>
    </location>
</feature>
<sequence length="80" mass="8539">MSARPSADRSTSDGSALNSSTDSSAELQQVVDELLTQLQSKFTNVSNELLNKMEDMSRRLDNLEATIQTGDGSKASGSSK</sequence>
<keyword evidence="4" id="KW-1185">Reference proteome</keyword>
<evidence type="ECO:0000313" key="3">
    <source>
        <dbReference type="EMBL" id="KAF1968189.1"/>
    </source>
</evidence>
<dbReference type="Proteomes" id="UP000800036">
    <property type="component" value="Unassembled WGS sequence"/>
</dbReference>
<dbReference type="AlphaFoldDB" id="A0A6A5UW33"/>
<dbReference type="Gene3D" id="1.20.5.430">
    <property type="match status" value="1"/>
</dbReference>
<name>A0A6A5UW33_9PLEO</name>
<organism evidence="3 4">
    <name type="scientific">Bimuria novae-zelandiae CBS 107.79</name>
    <dbReference type="NCBI Taxonomy" id="1447943"/>
    <lineage>
        <taxon>Eukaryota</taxon>
        <taxon>Fungi</taxon>
        <taxon>Dikarya</taxon>
        <taxon>Ascomycota</taxon>
        <taxon>Pezizomycotina</taxon>
        <taxon>Dothideomycetes</taxon>
        <taxon>Pleosporomycetidae</taxon>
        <taxon>Pleosporales</taxon>
        <taxon>Massarineae</taxon>
        <taxon>Didymosphaeriaceae</taxon>
        <taxon>Bimuria</taxon>
    </lineage>
</organism>
<reference evidence="3" key="1">
    <citation type="journal article" date="2020" name="Stud. Mycol.">
        <title>101 Dothideomycetes genomes: a test case for predicting lifestyles and emergence of pathogens.</title>
        <authorList>
            <person name="Haridas S."/>
            <person name="Albert R."/>
            <person name="Binder M."/>
            <person name="Bloem J."/>
            <person name="Labutti K."/>
            <person name="Salamov A."/>
            <person name="Andreopoulos B."/>
            <person name="Baker S."/>
            <person name="Barry K."/>
            <person name="Bills G."/>
            <person name="Bluhm B."/>
            <person name="Cannon C."/>
            <person name="Castanera R."/>
            <person name="Culley D."/>
            <person name="Daum C."/>
            <person name="Ezra D."/>
            <person name="Gonzalez J."/>
            <person name="Henrissat B."/>
            <person name="Kuo A."/>
            <person name="Liang C."/>
            <person name="Lipzen A."/>
            <person name="Lutzoni F."/>
            <person name="Magnuson J."/>
            <person name="Mondo S."/>
            <person name="Nolan M."/>
            <person name="Ohm R."/>
            <person name="Pangilinan J."/>
            <person name="Park H.-J."/>
            <person name="Ramirez L."/>
            <person name="Alfaro M."/>
            <person name="Sun H."/>
            <person name="Tritt A."/>
            <person name="Yoshinaga Y."/>
            <person name="Zwiers L.-H."/>
            <person name="Turgeon B."/>
            <person name="Goodwin S."/>
            <person name="Spatafora J."/>
            <person name="Crous P."/>
            <person name="Grigoriev I."/>
        </authorList>
    </citation>
    <scope>NUCLEOTIDE SEQUENCE</scope>
    <source>
        <strain evidence="3">CBS 107.79</strain>
    </source>
</reference>
<dbReference type="GO" id="GO:0005829">
    <property type="term" value="C:cytosol"/>
    <property type="evidence" value="ECO:0007669"/>
    <property type="project" value="TreeGrafter"/>
</dbReference>
<dbReference type="OrthoDB" id="4159489at2759"/>